<dbReference type="Proteomes" id="UP000198263">
    <property type="component" value="Unassembled WGS sequence"/>
</dbReference>
<gene>
    <name evidence="2" type="ORF">AWB72_04605</name>
</gene>
<dbReference type="EMBL" id="FCNV02000012">
    <property type="protein sequence ID" value="SAL43732.1"/>
    <property type="molecule type" value="Genomic_DNA"/>
</dbReference>
<keyword evidence="3" id="KW-1185">Reference proteome</keyword>
<accession>A0A658R2R8</accession>
<comment type="caution">
    <text evidence="2">The sequence shown here is derived from an EMBL/GenBank/DDBJ whole genome shotgun (WGS) entry which is preliminary data.</text>
</comment>
<dbReference type="PANTHER" id="PTHR48207:SF4">
    <property type="entry name" value="BLL6097 PROTEIN"/>
    <property type="match status" value="1"/>
</dbReference>
<dbReference type="InterPro" id="IPR050483">
    <property type="entry name" value="CoA-transferase_III_domain"/>
</dbReference>
<dbReference type="Pfam" id="PF02515">
    <property type="entry name" value="CoA_transf_3"/>
    <property type="match status" value="1"/>
</dbReference>
<keyword evidence="1 2" id="KW-0808">Transferase</keyword>
<dbReference type="InterPro" id="IPR044855">
    <property type="entry name" value="CoA-Trfase_III_dom3_sf"/>
</dbReference>
<organism evidence="2 3">
    <name type="scientific">Caballeronia concitans</name>
    <dbReference type="NCBI Taxonomy" id="1777133"/>
    <lineage>
        <taxon>Bacteria</taxon>
        <taxon>Pseudomonadati</taxon>
        <taxon>Pseudomonadota</taxon>
        <taxon>Betaproteobacteria</taxon>
        <taxon>Burkholderiales</taxon>
        <taxon>Burkholderiaceae</taxon>
        <taxon>Caballeronia</taxon>
    </lineage>
</organism>
<evidence type="ECO:0000313" key="3">
    <source>
        <dbReference type="Proteomes" id="UP000198263"/>
    </source>
</evidence>
<dbReference type="OrthoDB" id="9058532at2"/>
<reference evidence="2 3" key="1">
    <citation type="submission" date="2016-01" db="EMBL/GenBank/DDBJ databases">
        <authorList>
            <person name="Peeters C."/>
        </authorList>
    </citation>
    <scope>NUCLEOTIDE SEQUENCE [LARGE SCALE GENOMIC DNA]</scope>
    <source>
        <strain evidence="2">LMG 29315</strain>
    </source>
</reference>
<dbReference type="Gene3D" id="3.30.1540.10">
    <property type="entry name" value="formyl-coa transferase, domain 3"/>
    <property type="match status" value="1"/>
</dbReference>
<protein>
    <submittedName>
        <fullName evidence="2">Formyl-CoA transferase</fullName>
    </submittedName>
</protein>
<dbReference type="SUPFAM" id="SSF89796">
    <property type="entry name" value="CoA-transferase family III (CaiB/BaiF)"/>
    <property type="match status" value="1"/>
</dbReference>
<proteinExistence type="predicted"/>
<evidence type="ECO:0000256" key="1">
    <source>
        <dbReference type="ARBA" id="ARBA00022679"/>
    </source>
</evidence>
<name>A0A658R2R8_9BURK</name>
<dbReference type="GO" id="GO:0008410">
    <property type="term" value="F:CoA-transferase activity"/>
    <property type="evidence" value="ECO:0007669"/>
    <property type="project" value="TreeGrafter"/>
</dbReference>
<dbReference type="PANTHER" id="PTHR48207">
    <property type="entry name" value="SUCCINATE--HYDROXYMETHYLGLUTARATE COA-TRANSFERASE"/>
    <property type="match status" value="1"/>
</dbReference>
<dbReference type="InterPro" id="IPR003673">
    <property type="entry name" value="CoA-Trfase_fam_III"/>
</dbReference>
<dbReference type="RefSeq" id="WP_040053662.1">
    <property type="nucleotide sequence ID" value="NZ_FCNV02000012.1"/>
</dbReference>
<sequence>MLEGIKVLSFTHFLQGPAAVQMLADVGADVIKIEPPGGAFERGWTGADAFVEGVSVFFLLGNRNQRSISLDLRDEAAREIVWRLIKEADVLIENYRPGVLDKMGFGYAQVHEVNPRLVYCSCTGYGSSGPYLKRPGQDLLLQAMSGMTMLSGEADSPPTPVGSAIVDQHAAVLAAFGVVAALQARERTGVGTRVESNLLNAALDLQIEPFTYYMNKGPLWKRTQPPTGSRFHPAPYGVYRTKDGYIAMSLTPTQKLAGALSCPALADFTHPKDNVRRRDEINRLVYDTLRTRTTEEWMRVFEEHDIWFAPVNDYEQVERDPQVEHNQMIMSFEHEEAGPVRLLAHPVRYDGAAPPLRRHPPRHGQHTREVLAELGYTPNEIDDYVERGIALTSRRTA</sequence>
<dbReference type="Gene3D" id="3.40.50.10540">
    <property type="entry name" value="Crotonobetainyl-coa:carnitine coa-transferase, domain 1"/>
    <property type="match status" value="1"/>
</dbReference>
<evidence type="ECO:0000313" key="2">
    <source>
        <dbReference type="EMBL" id="SAL43732.1"/>
    </source>
</evidence>
<dbReference type="InterPro" id="IPR023606">
    <property type="entry name" value="CoA-Trfase_III_dom_1_sf"/>
</dbReference>
<dbReference type="AlphaFoldDB" id="A0A658R2R8"/>